<name>A0A820P9J1_9BILA</name>
<evidence type="ECO:0000256" key="1">
    <source>
        <dbReference type="SAM" id="Phobius"/>
    </source>
</evidence>
<dbReference type="EMBL" id="CAJOAY010028055">
    <property type="protein sequence ID" value="CAF4403148.1"/>
    <property type="molecule type" value="Genomic_DNA"/>
</dbReference>
<evidence type="ECO:0000313" key="2">
    <source>
        <dbReference type="EMBL" id="CAF4403148.1"/>
    </source>
</evidence>
<organism evidence="2 3">
    <name type="scientific">Adineta steineri</name>
    <dbReference type="NCBI Taxonomy" id="433720"/>
    <lineage>
        <taxon>Eukaryota</taxon>
        <taxon>Metazoa</taxon>
        <taxon>Spiralia</taxon>
        <taxon>Gnathifera</taxon>
        <taxon>Rotifera</taxon>
        <taxon>Eurotatoria</taxon>
        <taxon>Bdelloidea</taxon>
        <taxon>Adinetida</taxon>
        <taxon>Adinetidae</taxon>
        <taxon>Adineta</taxon>
    </lineage>
</organism>
<keyword evidence="1" id="KW-0812">Transmembrane</keyword>
<evidence type="ECO:0000313" key="3">
    <source>
        <dbReference type="Proteomes" id="UP000663881"/>
    </source>
</evidence>
<dbReference type="AlphaFoldDB" id="A0A820P9J1"/>
<keyword evidence="1" id="KW-1133">Transmembrane helix</keyword>
<gene>
    <name evidence="2" type="ORF">OKA104_LOCUS51513</name>
</gene>
<comment type="caution">
    <text evidence="2">The sequence shown here is derived from an EMBL/GenBank/DDBJ whole genome shotgun (WGS) entry which is preliminary data.</text>
</comment>
<sequence length="138" mass="16629">SYKDIYKLKRKRLATILYYSFVLTDYTKYERTKLINQSLKRLLSICLFILSNIIVILPVLTMKILNVTLNYHIQIIFIFLTVLPWCESITFVFFDEMQCNFIKNTFQSNRKHRIQEHIGRRLSAYREDNPPIQTIEDK</sequence>
<keyword evidence="1" id="KW-0472">Membrane</keyword>
<feature type="non-terminal residue" evidence="2">
    <location>
        <position position="1"/>
    </location>
</feature>
<feature type="transmembrane region" description="Helical" evidence="1">
    <location>
        <begin position="71"/>
        <end position="94"/>
    </location>
</feature>
<feature type="transmembrane region" description="Helical" evidence="1">
    <location>
        <begin position="42"/>
        <end position="65"/>
    </location>
</feature>
<accession>A0A820P9J1</accession>
<protein>
    <submittedName>
        <fullName evidence="2">Uncharacterized protein</fullName>
    </submittedName>
</protein>
<reference evidence="2" key="1">
    <citation type="submission" date="2021-02" db="EMBL/GenBank/DDBJ databases">
        <authorList>
            <person name="Nowell W R."/>
        </authorList>
    </citation>
    <scope>NUCLEOTIDE SEQUENCE</scope>
</reference>
<dbReference type="Proteomes" id="UP000663881">
    <property type="component" value="Unassembled WGS sequence"/>
</dbReference>
<proteinExistence type="predicted"/>